<evidence type="ECO:0000313" key="2">
    <source>
        <dbReference type="Proteomes" id="UP001428341"/>
    </source>
</evidence>
<accession>A0AAP0MJ77</accession>
<sequence length="96" mass="10756">MQITKGGSNVDLLRVQGKKIPTGSGMMLKVNDGVKIAEDVVKSVNKNILVLNISFIDIVMHQLKYVCQCSNFFHLFHGWCPPFEESILCSFRTVVV</sequence>
<protein>
    <submittedName>
        <fullName evidence="1">Uncharacterized protein</fullName>
    </submittedName>
</protein>
<name>A0AAP0MJ77_9ROSI</name>
<reference evidence="1 2" key="1">
    <citation type="submission" date="2024-05" db="EMBL/GenBank/DDBJ databases">
        <title>Haplotype-resolved chromosome-level genome assembly of Huyou (Citrus changshanensis).</title>
        <authorList>
            <person name="Miao C."/>
            <person name="Chen W."/>
            <person name="Wu Y."/>
            <person name="Wang L."/>
            <person name="Zhao S."/>
            <person name="Grierson D."/>
            <person name="Xu C."/>
            <person name="Chen K."/>
        </authorList>
    </citation>
    <scope>NUCLEOTIDE SEQUENCE [LARGE SCALE GENOMIC DNA]</scope>
    <source>
        <strain evidence="1">01-14</strain>
        <tissue evidence="1">Leaf</tissue>
    </source>
</reference>
<evidence type="ECO:0000313" key="1">
    <source>
        <dbReference type="EMBL" id="KAK9208786.1"/>
    </source>
</evidence>
<dbReference type="Proteomes" id="UP001428341">
    <property type="component" value="Unassembled WGS sequence"/>
</dbReference>
<comment type="caution">
    <text evidence="1">The sequence shown here is derived from an EMBL/GenBank/DDBJ whole genome shotgun (WGS) entry which is preliminary data.</text>
</comment>
<dbReference type="AlphaFoldDB" id="A0AAP0MJ77"/>
<gene>
    <name evidence="1" type="ORF">WN944_001146</name>
</gene>
<organism evidence="1 2">
    <name type="scientific">Citrus x changshan-huyou</name>
    <dbReference type="NCBI Taxonomy" id="2935761"/>
    <lineage>
        <taxon>Eukaryota</taxon>
        <taxon>Viridiplantae</taxon>
        <taxon>Streptophyta</taxon>
        <taxon>Embryophyta</taxon>
        <taxon>Tracheophyta</taxon>
        <taxon>Spermatophyta</taxon>
        <taxon>Magnoliopsida</taxon>
        <taxon>eudicotyledons</taxon>
        <taxon>Gunneridae</taxon>
        <taxon>Pentapetalae</taxon>
        <taxon>rosids</taxon>
        <taxon>malvids</taxon>
        <taxon>Sapindales</taxon>
        <taxon>Rutaceae</taxon>
        <taxon>Aurantioideae</taxon>
        <taxon>Citrus</taxon>
    </lineage>
</organism>
<proteinExistence type="predicted"/>
<dbReference type="EMBL" id="JBCGBO010000004">
    <property type="protein sequence ID" value="KAK9208786.1"/>
    <property type="molecule type" value="Genomic_DNA"/>
</dbReference>
<keyword evidence="2" id="KW-1185">Reference proteome</keyword>